<gene>
    <name evidence="7" type="ORF">ADUPG1_011436</name>
</gene>
<dbReference type="Proteomes" id="UP001057375">
    <property type="component" value="Unassembled WGS sequence"/>
</dbReference>
<evidence type="ECO:0000313" key="8">
    <source>
        <dbReference type="Proteomes" id="UP001057375"/>
    </source>
</evidence>
<evidence type="ECO:0000256" key="1">
    <source>
        <dbReference type="ARBA" id="ARBA00022723"/>
    </source>
</evidence>
<name>A0ABQ5JVM1_9EUKA</name>
<feature type="compositionally biased region" description="Pro residues" evidence="5">
    <location>
        <begin position="747"/>
        <end position="760"/>
    </location>
</feature>
<dbReference type="InterPro" id="IPR011011">
    <property type="entry name" value="Znf_FYVE_PHD"/>
</dbReference>
<evidence type="ECO:0000256" key="5">
    <source>
        <dbReference type="SAM" id="MobiDB-lite"/>
    </source>
</evidence>
<dbReference type="Gene3D" id="1.25.10.10">
    <property type="entry name" value="Leucine-rich Repeat Variant"/>
    <property type="match status" value="2"/>
</dbReference>
<evidence type="ECO:0000256" key="2">
    <source>
        <dbReference type="ARBA" id="ARBA00022771"/>
    </source>
</evidence>
<feature type="compositionally biased region" description="Low complexity" evidence="5">
    <location>
        <begin position="788"/>
        <end position="821"/>
    </location>
</feature>
<dbReference type="SUPFAM" id="SSF48371">
    <property type="entry name" value="ARM repeat"/>
    <property type="match status" value="1"/>
</dbReference>
<accession>A0ABQ5JVM1</accession>
<feature type="compositionally biased region" description="Low complexity" evidence="5">
    <location>
        <begin position="650"/>
        <end position="678"/>
    </location>
</feature>
<dbReference type="SMART" id="SM00064">
    <property type="entry name" value="FYVE"/>
    <property type="match status" value="1"/>
</dbReference>
<feature type="compositionally biased region" description="Acidic residues" evidence="5">
    <location>
        <begin position="439"/>
        <end position="448"/>
    </location>
</feature>
<reference evidence="7" key="1">
    <citation type="submission" date="2022-03" db="EMBL/GenBank/DDBJ databases">
        <title>Draft genome sequence of Aduncisulcus paluster, a free-living microaerophilic Fornicata.</title>
        <authorList>
            <person name="Yuyama I."/>
            <person name="Kume K."/>
            <person name="Tamura T."/>
            <person name="Inagaki Y."/>
            <person name="Hashimoto T."/>
        </authorList>
    </citation>
    <scope>NUCLEOTIDE SEQUENCE</scope>
    <source>
        <strain evidence="7">NY0171</strain>
    </source>
</reference>
<dbReference type="SUPFAM" id="SSF57903">
    <property type="entry name" value="FYVE/PHD zinc finger"/>
    <property type="match status" value="1"/>
</dbReference>
<evidence type="ECO:0000256" key="4">
    <source>
        <dbReference type="PROSITE-ProRule" id="PRU00091"/>
    </source>
</evidence>
<protein>
    <recommendedName>
        <fullName evidence="6">FYVE-type domain-containing protein</fullName>
    </recommendedName>
</protein>
<feature type="compositionally biased region" description="Low complexity" evidence="5">
    <location>
        <begin position="829"/>
        <end position="842"/>
    </location>
</feature>
<dbReference type="InterPro" id="IPR000225">
    <property type="entry name" value="Armadillo"/>
</dbReference>
<dbReference type="InterPro" id="IPR000306">
    <property type="entry name" value="Znf_FYVE"/>
</dbReference>
<dbReference type="InterPro" id="IPR052113">
    <property type="entry name" value="FYVE-type_Zinc_Finger"/>
</dbReference>
<dbReference type="PANTHER" id="PTHR39490:SF8">
    <property type="entry name" value="ZINC FINGER FYVE DOMAIN-CONTAINING PROTEIN 21"/>
    <property type="match status" value="1"/>
</dbReference>
<evidence type="ECO:0000259" key="6">
    <source>
        <dbReference type="PROSITE" id="PS50178"/>
    </source>
</evidence>
<evidence type="ECO:0000256" key="3">
    <source>
        <dbReference type="ARBA" id="ARBA00022833"/>
    </source>
</evidence>
<dbReference type="InterPro" id="IPR013083">
    <property type="entry name" value="Znf_RING/FYVE/PHD"/>
</dbReference>
<dbReference type="InterPro" id="IPR016024">
    <property type="entry name" value="ARM-type_fold"/>
</dbReference>
<dbReference type="Gene3D" id="3.30.40.10">
    <property type="entry name" value="Zinc/RING finger domain, C3HC4 (zinc finger)"/>
    <property type="match status" value="1"/>
</dbReference>
<dbReference type="Pfam" id="PF01363">
    <property type="entry name" value="FYVE"/>
    <property type="match status" value="1"/>
</dbReference>
<evidence type="ECO:0000313" key="7">
    <source>
        <dbReference type="EMBL" id="GKT19073.1"/>
    </source>
</evidence>
<keyword evidence="3" id="KW-0862">Zinc</keyword>
<organism evidence="7 8">
    <name type="scientific">Aduncisulcus paluster</name>
    <dbReference type="NCBI Taxonomy" id="2918883"/>
    <lineage>
        <taxon>Eukaryota</taxon>
        <taxon>Metamonada</taxon>
        <taxon>Carpediemonas-like organisms</taxon>
        <taxon>Aduncisulcus</taxon>
    </lineage>
</organism>
<dbReference type="InterPro" id="IPR017455">
    <property type="entry name" value="Znf_FYVE-rel"/>
</dbReference>
<keyword evidence="2 4" id="KW-0863">Zinc-finger</keyword>
<dbReference type="InterPro" id="IPR011989">
    <property type="entry name" value="ARM-like"/>
</dbReference>
<dbReference type="Pfam" id="PF00514">
    <property type="entry name" value="Arm"/>
    <property type="match status" value="1"/>
</dbReference>
<feature type="domain" description="FYVE-type" evidence="6">
    <location>
        <begin position="38"/>
        <end position="96"/>
    </location>
</feature>
<keyword evidence="1" id="KW-0479">Metal-binding</keyword>
<proteinExistence type="predicted"/>
<feature type="compositionally biased region" description="Low complexity" evidence="5">
    <location>
        <begin position="762"/>
        <end position="781"/>
    </location>
</feature>
<feature type="compositionally biased region" description="Low complexity" evidence="5">
    <location>
        <begin position="724"/>
        <end position="746"/>
    </location>
</feature>
<feature type="region of interest" description="Disordered" evidence="5">
    <location>
        <begin position="596"/>
        <end position="859"/>
    </location>
</feature>
<keyword evidence="8" id="KW-1185">Reference proteome</keyword>
<dbReference type="PROSITE" id="PS50178">
    <property type="entry name" value="ZF_FYVE"/>
    <property type="match status" value="1"/>
</dbReference>
<feature type="compositionally biased region" description="Pro residues" evidence="5">
    <location>
        <begin position="679"/>
        <end position="692"/>
    </location>
</feature>
<dbReference type="PANTHER" id="PTHR39490">
    <property type="entry name" value="ARRESTIN DOMAIN-CONTAINING PROTEIN D"/>
    <property type="match status" value="1"/>
</dbReference>
<sequence length="859" mass="92820">MARNADRLKFELEYGTDLTLSISNAPAQIVKRDKWIPDGPDDRCAICNSEFSLFHRRHHCRRCGRIFCADCMATGVLVGGQAMLDKVCCLCMSLLNPREVKLIADIPRFKHLLTCPDGVLVLETIRFLRNSQINDNNRQTLSSNEDVLSSIVLILKKSIIATSRDPSTGQYSDEARKIGRGYGGFRPVQQLLIQAVGLCINFTSSIRREFSQQLVRLGIVPVISSLLVGDRDEVMQEMALWLLRNLSVSPECIKHIVHPQPGSLIPDVPRHSCPLEAICSLLSSHVGNIQEFGCSLLANIAKTCPPETIPIIISFNNPVMLCCDMVHHTKTDAVREKALRCACAIAARSKEGGIQFVNGGMLRVVVTTAGINVASSSTKLTGTASAAASAAAREMMMGLSALCGLTEFLNNSAGCPDEVWQWGVKRTSSAGAGASAGAGDEEGGEEKEETASTDVPETCCEWDLKAVSLPSSTAILSSSIVLAFVFNKQFVGKIVSILSCRSAIAVGKALTFLEVIMRRCPTFLCEVIEHEREDFKRAFGQILRADRNRVFSGVVNEFVKNVSKYSAESDQPGAKGWLERELDAMRPQQREYGAYRQQPTHGAPPHHGGYSQQQPAPPQRQDFPGTEAPPSYVQHAQQHYGPDSPALPMPAHQGGQPHPQPQYSQAPSHPSSSSTGYSQPPPSQGYSQPPPSHQGYASSAPTQPKPQPVAKPSTSKYGVPKFVQQAQQKQRQQQQAQARYSSQGYSQPPPSQGYSQPPPVTSHQPPSQGYSQPPPSQGYSQPPHPAQSGYSAYSSDVGYGVVGSGDLPPSSSSVSTPSQPIQSPPPSSQPRQQPPSASSYSSGKISVKSGDATSFNPLL</sequence>
<feature type="region of interest" description="Disordered" evidence="5">
    <location>
        <begin position="431"/>
        <end position="452"/>
    </location>
</feature>
<comment type="caution">
    <text evidence="7">The sequence shown here is derived from an EMBL/GenBank/DDBJ whole genome shotgun (WGS) entry which is preliminary data.</text>
</comment>
<dbReference type="EMBL" id="BQXS01012013">
    <property type="protein sequence ID" value="GKT19073.1"/>
    <property type="molecule type" value="Genomic_DNA"/>
</dbReference>